<keyword evidence="1" id="KW-0472">Membrane</keyword>
<evidence type="ECO:0008006" key="4">
    <source>
        <dbReference type="Google" id="ProtNLM"/>
    </source>
</evidence>
<dbReference type="EMBL" id="SPMZ01000077">
    <property type="protein sequence ID" value="NMQ21162.1"/>
    <property type="molecule type" value="Genomic_DNA"/>
</dbReference>
<sequence>MWRLIGGARFMGIGHQTAVRARIATPSPAMEPVSDERARFTAAVDQYGLTPADLRRIRRTHTLRFYGRVGAACFALSFSVTSATLTFGGFVALLAVLLALLFLAASVQSSLRVWQIRGGRLATLGEWVRSPAVWFPPFWERS</sequence>
<organism evidence="2 3">
    <name type="scientific">Candidatus Competibacter phosphatis</name>
    <dbReference type="NCBI Taxonomy" id="221280"/>
    <lineage>
        <taxon>Bacteria</taxon>
        <taxon>Pseudomonadati</taxon>
        <taxon>Pseudomonadota</taxon>
        <taxon>Gammaproteobacteria</taxon>
        <taxon>Candidatus Competibacteraceae</taxon>
        <taxon>Candidatus Competibacter</taxon>
    </lineage>
</organism>
<evidence type="ECO:0000256" key="1">
    <source>
        <dbReference type="SAM" id="Phobius"/>
    </source>
</evidence>
<accession>A0ABX1TP18</accession>
<keyword evidence="1" id="KW-1133">Transmembrane helix</keyword>
<keyword evidence="1" id="KW-0812">Transmembrane</keyword>
<evidence type="ECO:0000313" key="3">
    <source>
        <dbReference type="Proteomes" id="UP000760480"/>
    </source>
</evidence>
<feature type="transmembrane region" description="Helical" evidence="1">
    <location>
        <begin position="65"/>
        <end position="81"/>
    </location>
</feature>
<comment type="caution">
    <text evidence="2">The sequence shown here is derived from an EMBL/GenBank/DDBJ whole genome shotgun (WGS) entry which is preliminary data.</text>
</comment>
<proteinExistence type="predicted"/>
<gene>
    <name evidence="2" type="ORF">E4P82_19345</name>
</gene>
<protein>
    <recommendedName>
        <fullName evidence="4">DUF3040 domain-containing protein</fullName>
    </recommendedName>
</protein>
<evidence type="ECO:0000313" key="2">
    <source>
        <dbReference type="EMBL" id="NMQ21162.1"/>
    </source>
</evidence>
<keyword evidence="3" id="KW-1185">Reference proteome</keyword>
<feature type="transmembrane region" description="Helical" evidence="1">
    <location>
        <begin position="87"/>
        <end position="107"/>
    </location>
</feature>
<reference evidence="2 3" key="1">
    <citation type="submission" date="2019-03" db="EMBL/GenBank/DDBJ databases">
        <title>Metabolic reconstructions from genomes of highly enriched 'Candidatus Accumulibacter' and 'Candidatus Competibacter' bioreactor populations.</title>
        <authorList>
            <person name="Annavajhala M.K."/>
            <person name="Welles L."/>
            <person name="Abbas B."/>
            <person name="Sorokin D."/>
            <person name="Park H."/>
            <person name="Van Loosdrecht M."/>
            <person name="Chandran K."/>
        </authorList>
    </citation>
    <scope>NUCLEOTIDE SEQUENCE [LARGE SCALE GENOMIC DNA]</scope>
    <source>
        <strain evidence="2 3">SBR_G</strain>
    </source>
</reference>
<name>A0ABX1TP18_9GAMM</name>
<dbReference type="Proteomes" id="UP000760480">
    <property type="component" value="Unassembled WGS sequence"/>
</dbReference>
<dbReference type="RefSeq" id="WP_169250429.1">
    <property type="nucleotide sequence ID" value="NZ_SPMZ01000077.1"/>
</dbReference>